<proteinExistence type="predicted"/>
<accession>A0A6N6JDH8</accession>
<dbReference type="Proteomes" id="UP000436822">
    <property type="component" value="Unassembled WGS sequence"/>
</dbReference>
<reference evidence="2 3" key="1">
    <citation type="submission" date="2019-12" db="EMBL/GenBank/DDBJ databases">
        <title>Litoreibacter badius sp. nov., a novel bacteriochlorophyll a-containing bacterium in the genus Litoreibacter.</title>
        <authorList>
            <person name="Kanamuro M."/>
            <person name="Takabe Y."/>
            <person name="Mori K."/>
            <person name="Takaichi S."/>
            <person name="Hanada S."/>
        </authorList>
    </citation>
    <scope>NUCLEOTIDE SEQUENCE [LARGE SCALE GENOMIC DNA]</scope>
    <source>
        <strain evidence="2 3">K6</strain>
    </source>
</reference>
<organism evidence="2 3">
    <name type="scientific">Litoreibacter roseus</name>
    <dbReference type="NCBI Taxonomy" id="2601869"/>
    <lineage>
        <taxon>Bacteria</taxon>
        <taxon>Pseudomonadati</taxon>
        <taxon>Pseudomonadota</taxon>
        <taxon>Alphaproteobacteria</taxon>
        <taxon>Rhodobacterales</taxon>
        <taxon>Roseobacteraceae</taxon>
        <taxon>Litoreibacter</taxon>
    </lineage>
</organism>
<feature type="transmembrane region" description="Helical" evidence="1">
    <location>
        <begin position="43"/>
        <end position="63"/>
    </location>
</feature>
<name>A0A6N6JDH8_9RHOB</name>
<evidence type="ECO:0000256" key="1">
    <source>
        <dbReference type="SAM" id="Phobius"/>
    </source>
</evidence>
<evidence type="ECO:0000313" key="3">
    <source>
        <dbReference type="Proteomes" id="UP000436822"/>
    </source>
</evidence>
<comment type="caution">
    <text evidence="2">The sequence shown here is derived from an EMBL/GenBank/DDBJ whole genome shotgun (WGS) entry which is preliminary data.</text>
</comment>
<gene>
    <name evidence="2" type="ORF">KIN_12580</name>
</gene>
<keyword evidence="3" id="KW-1185">Reference proteome</keyword>
<sequence length="119" mass="13342">MAAMILLTGQIYLAVGALVALPFLVVGLGRIDENAQNTWVFRPMLIPGVLLIWPLVLWRWIVLETGRADEPARHRPPLTWQPRLTLTLAVLLPFLIFAALVIRQDGPFERPAVQLEDGL</sequence>
<dbReference type="EMBL" id="BLJE01000001">
    <property type="protein sequence ID" value="GFE64184.1"/>
    <property type="molecule type" value="Genomic_DNA"/>
</dbReference>
<feature type="transmembrane region" description="Helical" evidence="1">
    <location>
        <begin position="12"/>
        <end position="31"/>
    </location>
</feature>
<keyword evidence="1" id="KW-0472">Membrane</keyword>
<protein>
    <submittedName>
        <fullName evidence="2">Uncharacterized protein</fullName>
    </submittedName>
</protein>
<keyword evidence="1" id="KW-0812">Transmembrane</keyword>
<evidence type="ECO:0000313" key="2">
    <source>
        <dbReference type="EMBL" id="GFE64184.1"/>
    </source>
</evidence>
<keyword evidence="1" id="KW-1133">Transmembrane helix</keyword>
<dbReference type="AlphaFoldDB" id="A0A6N6JDH8"/>
<feature type="transmembrane region" description="Helical" evidence="1">
    <location>
        <begin position="84"/>
        <end position="102"/>
    </location>
</feature>